<reference evidence="2" key="1">
    <citation type="submission" date="2020-08" db="EMBL/GenBank/DDBJ databases">
        <title>Genome public.</title>
        <authorList>
            <person name="Liu C."/>
            <person name="Sun Q."/>
        </authorList>
    </citation>
    <scope>NUCLEOTIDE SEQUENCE</scope>
    <source>
        <strain evidence="2">NSJ-53</strain>
    </source>
</reference>
<gene>
    <name evidence="2" type="ORF">H8696_05355</name>
</gene>
<dbReference type="InterPro" id="IPR030489">
    <property type="entry name" value="TR_Rrf2-type_CS"/>
</dbReference>
<evidence type="ECO:0000313" key="3">
    <source>
        <dbReference type="Proteomes" id="UP000623172"/>
    </source>
</evidence>
<keyword evidence="1" id="KW-0238">DNA-binding</keyword>
<dbReference type="RefSeq" id="WP_249315576.1">
    <property type="nucleotide sequence ID" value="NZ_JACRSR010000001.1"/>
</dbReference>
<dbReference type="GO" id="GO:0003677">
    <property type="term" value="F:DNA binding"/>
    <property type="evidence" value="ECO:0007669"/>
    <property type="project" value="UniProtKB-KW"/>
</dbReference>
<dbReference type="SUPFAM" id="SSF46785">
    <property type="entry name" value="Winged helix' DNA-binding domain"/>
    <property type="match status" value="1"/>
</dbReference>
<dbReference type="GO" id="GO:0003700">
    <property type="term" value="F:DNA-binding transcription factor activity"/>
    <property type="evidence" value="ECO:0007669"/>
    <property type="project" value="TreeGrafter"/>
</dbReference>
<comment type="caution">
    <text evidence="2">The sequence shown here is derived from an EMBL/GenBank/DDBJ whole genome shotgun (WGS) entry which is preliminary data.</text>
</comment>
<dbReference type="AlphaFoldDB" id="A0A926HKR5"/>
<dbReference type="PANTHER" id="PTHR33221:SF5">
    <property type="entry name" value="HTH-TYPE TRANSCRIPTIONAL REGULATOR ISCR"/>
    <property type="match status" value="1"/>
</dbReference>
<keyword evidence="3" id="KW-1185">Reference proteome</keyword>
<accession>A0A926HKR5</accession>
<dbReference type="Proteomes" id="UP000623172">
    <property type="component" value="Unassembled WGS sequence"/>
</dbReference>
<dbReference type="InterPro" id="IPR000944">
    <property type="entry name" value="Tscrpt_reg_Rrf2"/>
</dbReference>
<dbReference type="GO" id="GO:0005829">
    <property type="term" value="C:cytosol"/>
    <property type="evidence" value="ECO:0007669"/>
    <property type="project" value="TreeGrafter"/>
</dbReference>
<sequence length="142" mass="15680">MKMSTKGRYGLRAVIDLALQGGEHYVSLAEIADRQDLSLDYLELVFSALRKGGIVKSAAGLKGGYLLNMEPAQLTLYRLLTVLEGDLSVTGGSCTDTLYQRFLKEQVWDPMDGILQALLQSITIQDMMDDYGRKQKIMGASL</sequence>
<organism evidence="2 3">
    <name type="scientific">Gehongia tenuis</name>
    <dbReference type="NCBI Taxonomy" id="2763655"/>
    <lineage>
        <taxon>Bacteria</taxon>
        <taxon>Bacillati</taxon>
        <taxon>Bacillota</taxon>
        <taxon>Clostridia</taxon>
        <taxon>Christensenellales</taxon>
        <taxon>Christensenellaceae</taxon>
        <taxon>Gehongia</taxon>
    </lineage>
</organism>
<dbReference type="PANTHER" id="PTHR33221">
    <property type="entry name" value="WINGED HELIX-TURN-HELIX TRANSCRIPTIONAL REGULATOR, RRF2 FAMILY"/>
    <property type="match status" value="1"/>
</dbReference>
<dbReference type="Gene3D" id="1.10.10.10">
    <property type="entry name" value="Winged helix-like DNA-binding domain superfamily/Winged helix DNA-binding domain"/>
    <property type="match status" value="1"/>
</dbReference>
<dbReference type="InterPro" id="IPR036388">
    <property type="entry name" value="WH-like_DNA-bd_sf"/>
</dbReference>
<dbReference type="PROSITE" id="PS01332">
    <property type="entry name" value="HTH_RRF2_1"/>
    <property type="match status" value="1"/>
</dbReference>
<name>A0A926HKR5_9FIRM</name>
<dbReference type="InterPro" id="IPR036390">
    <property type="entry name" value="WH_DNA-bd_sf"/>
</dbReference>
<proteinExistence type="predicted"/>
<evidence type="ECO:0000256" key="1">
    <source>
        <dbReference type="ARBA" id="ARBA00023125"/>
    </source>
</evidence>
<protein>
    <submittedName>
        <fullName evidence="2">Rrf2 family transcriptional regulator</fullName>
    </submittedName>
</protein>
<dbReference type="EMBL" id="JACRSR010000001">
    <property type="protein sequence ID" value="MBC8531272.1"/>
    <property type="molecule type" value="Genomic_DNA"/>
</dbReference>
<dbReference type="NCBIfam" id="TIGR00738">
    <property type="entry name" value="rrf2_super"/>
    <property type="match status" value="1"/>
</dbReference>
<dbReference type="PROSITE" id="PS51197">
    <property type="entry name" value="HTH_RRF2_2"/>
    <property type="match status" value="1"/>
</dbReference>
<dbReference type="Pfam" id="PF02082">
    <property type="entry name" value="Rrf2"/>
    <property type="match status" value="1"/>
</dbReference>
<evidence type="ECO:0000313" key="2">
    <source>
        <dbReference type="EMBL" id="MBC8531272.1"/>
    </source>
</evidence>